<dbReference type="EMBL" id="AMZO01000009">
    <property type="protein sequence ID" value="ELR66263.1"/>
    <property type="molecule type" value="Genomic_DNA"/>
</dbReference>
<name>L8JDD7_9GAMM</name>
<sequence>MLVFNVLGSVLLVKRLRRFVTGQYLKVHTMIGILVVG</sequence>
<protein>
    <submittedName>
        <fullName evidence="1">Uncharacterized protein</fullName>
    </submittedName>
</protein>
<reference evidence="1 2" key="1">
    <citation type="submission" date="2012-12" db="EMBL/GenBank/DDBJ databases">
        <title>Genome Assembly of Photobacterium sp. AK15.</title>
        <authorList>
            <person name="Khatri I."/>
            <person name="Vaidya B."/>
            <person name="Srinivas T.N.R."/>
            <person name="Subramanian S."/>
            <person name="Pinnaka A."/>
        </authorList>
    </citation>
    <scope>NUCLEOTIDE SEQUENCE [LARGE SCALE GENOMIC DNA]</scope>
    <source>
        <strain evidence="1 2">AK15</strain>
    </source>
</reference>
<accession>L8JDD7</accession>
<dbReference type="Proteomes" id="UP000011134">
    <property type="component" value="Unassembled WGS sequence"/>
</dbReference>
<dbReference type="AlphaFoldDB" id="L8JDD7"/>
<keyword evidence="2" id="KW-1185">Reference proteome</keyword>
<proteinExistence type="predicted"/>
<evidence type="ECO:0000313" key="1">
    <source>
        <dbReference type="EMBL" id="ELR66263.1"/>
    </source>
</evidence>
<organism evidence="1 2">
    <name type="scientific">Photobacterium marinum</name>
    <dbReference type="NCBI Taxonomy" id="1056511"/>
    <lineage>
        <taxon>Bacteria</taxon>
        <taxon>Pseudomonadati</taxon>
        <taxon>Pseudomonadota</taxon>
        <taxon>Gammaproteobacteria</taxon>
        <taxon>Vibrionales</taxon>
        <taxon>Vibrionaceae</taxon>
        <taxon>Photobacterium</taxon>
    </lineage>
</organism>
<gene>
    <name evidence="1" type="ORF">C942_04925</name>
</gene>
<comment type="caution">
    <text evidence="1">The sequence shown here is derived from an EMBL/GenBank/DDBJ whole genome shotgun (WGS) entry which is preliminary data.</text>
</comment>
<evidence type="ECO:0000313" key="2">
    <source>
        <dbReference type="Proteomes" id="UP000011134"/>
    </source>
</evidence>
<dbReference type="PATRIC" id="fig|1056511.3.peg.1739"/>